<keyword evidence="1" id="KW-0472">Membrane</keyword>
<dbReference type="Proteomes" id="UP000182584">
    <property type="component" value="Unassembled WGS sequence"/>
</dbReference>
<evidence type="ECO:0000313" key="2">
    <source>
        <dbReference type="EMBL" id="SES29060.1"/>
    </source>
</evidence>
<dbReference type="EMBL" id="FOGJ01000027">
    <property type="protein sequence ID" value="SES29060.1"/>
    <property type="molecule type" value="Genomic_DNA"/>
</dbReference>
<feature type="transmembrane region" description="Helical" evidence="1">
    <location>
        <begin position="171"/>
        <end position="189"/>
    </location>
</feature>
<name>A0A1H9W519_BUTFI</name>
<reference evidence="2 3" key="1">
    <citation type="submission" date="2016-10" db="EMBL/GenBank/DDBJ databases">
        <authorList>
            <person name="de Groot N.N."/>
        </authorList>
    </citation>
    <scope>NUCLEOTIDE SEQUENCE [LARGE SCALE GENOMIC DNA]</scope>
    <source>
        <strain evidence="2 3">AR40</strain>
    </source>
</reference>
<feature type="transmembrane region" description="Helical" evidence="1">
    <location>
        <begin position="95"/>
        <end position="116"/>
    </location>
</feature>
<gene>
    <name evidence="2" type="ORF">SAMN04487884_12727</name>
</gene>
<dbReference type="OrthoDB" id="9980963at2"/>
<feature type="transmembrane region" description="Helical" evidence="1">
    <location>
        <begin position="123"/>
        <end position="142"/>
    </location>
</feature>
<accession>A0A1H9W519</accession>
<feature type="transmembrane region" description="Helical" evidence="1">
    <location>
        <begin position="393"/>
        <end position="414"/>
    </location>
</feature>
<protein>
    <submittedName>
        <fullName evidence="2">Uncharacterized protein</fullName>
    </submittedName>
</protein>
<feature type="transmembrane region" description="Helical" evidence="1">
    <location>
        <begin position="362"/>
        <end position="381"/>
    </location>
</feature>
<organism evidence="2 3">
    <name type="scientific">Butyrivibrio fibrisolvens</name>
    <dbReference type="NCBI Taxonomy" id="831"/>
    <lineage>
        <taxon>Bacteria</taxon>
        <taxon>Bacillati</taxon>
        <taxon>Bacillota</taxon>
        <taxon>Clostridia</taxon>
        <taxon>Lachnospirales</taxon>
        <taxon>Lachnospiraceae</taxon>
        <taxon>Butyrivibrio</taxon>
    </lineage>
</organism>
<feature type="transmembrane region" description="Helical" evidence="1">
    <location>
        <begin position="68"/>
        <end position="89"/>
    </location>
</feature>
<keyword evidence="1" id="KW-1133">Transmembrane helix</keyword>
<dbReference type="AlphaFoldDB" id="A0A1H9W519"/>
<feature type="transmembrane region" description="Helical" evidence="1">
    <location>
        <begin position="148"/>
        <end position="164"/>
    </location>
</feature>
<feature type="transmembrane region" description="Helical" evidence="1">
    <location>
        <begin position="337"/>
        <end position="356"/>
    </location>
</feature>
<sequence>MKKKAFVSGIITLISLILFVFSEPVYSFAGDGSIAKYLASNAEPGFNSISWGIGALLKIFVKLFPSINWWTIFSIFVMFASLFFITLFIQELFEGIKGIIITIVFALFMWEAAYSIDINFTQTAILSGITGTSAAVMMNFRSTIKGKVLYGIIGILFVLIAGSLRFDAMLLCIPFAIVVLALRSMLLLLQNRKSDQSVSSDMVPDVNIEGKDLIATTDSPCKKMVFHIMASFIVIIVAVFVSYGSHKMYRIINPDIAFFEDTFDLTREVYDYLDMYPDYDELEDVYEAAGIKPSWYAMLTNYYIADTNYFNVETMSVPVQFKGPSTKTFGGYMDEMLNYKAALILGLMVLVLSGVLTSVKKGIFSLVFAIGVFIMSGLYFVHVGRYAWRVSGGVTVACVVMGLMMLAELLKVYQVDNDISDAHTTNKVVKIKNILGYIILTISVISVVADIVTTKSFAFPKAEITDEAKAGLLDYMDSNSDIIYFTEDYDYASHNIWYVGTPGYLDNKFVIFAGYNEGRKKDLQSFGINDMSQFVINMLTRDDIYTEYSNVWHSYLCDYYNPYVSAGIVDIYEPTGTQFIRYVAPVEVSEDSFNDMVSDVSLYVDSSKSVDSYQVVHIDAKTSIQDEDVEYYLNIENSLTGAIYSYPLVLDGTKLTGNAIWVNDTWSFMDTRQYIVIKYPDGVSVRTLDITGTPVPFL</sequence>
<evidence type="ECO:0000313" key="3">
    <source>
        <dbReference type="Proteomes" id="UP000182584"/>
    </source>
</evidence>
<proteinExistence type="predicted"/>
<evidence type="ECO:0000256" key="1">
    <source>
        <dbReference type="SAM" id="Phobius"/>
    </source>
</evidence>
<feature type="transmembrane region" description="Helical" evidence="1">
    <location>
        <begin position="224"/>
        <end position="243"/>
    </location>
</feature>
<feature type="transmembrane region" description="Helical" evidence="1">
    <location>
        <begin position="434"/>
        <end position="452"/>
    </location>
</feature>
<keyword evidence="1" id="KW-0812">Transmembrane</keyword>